<dbReference type="PROSITE" id="PS51186">
    <property type="entry name" value="GNAT"/>
    <property type="match status" value="1"/>
</dbReference>
<protein>
    <submittedName>
        <fullName evidence="4">GNAT family N-acetyltransferase</fullName>
    </submittedName>
</protein>
<dbReference type="AlphaFoldDB" id="A0A7X9T8P8"/>
<gene>
    <name evidence="4" type="ORF">HF885_00540</name>
</gene>
<dbReference type="PANTHER" id="PTHR43764:SF1">
    <property type="entry name" value="MOLYBDOPTERIN MOLYBDOTRANSFERASE"/>
    <property type="match status" value="1"/>
</dbReference>
<comment type="pathway">
    <text evidence="1">Cofactor biosynthesis; molybdopterin biosynthesis.</text>
</comment>
<dbReference type="InterPro" id="IPR000182">
    <property type="entry name" value="GNAT_dom"/>
</dbReference>
<dbReference type="InterPro" id="IPR036425">
    <property type="entry name" value="MoaB/Mog-like_dom_sf"/>
</dbReference>
<dbReference type="GO" id="GO:0016747">
    <property type="term" value="F:acyltransferase activity, transferring groups other than amino-acyl groups"/>
    <property type="evidence" value="ECO:0007669"/>
    <property type="project" value="InterPro"/>
</dbReference>
<proteinExistence type="predicted"/>
<accession>A0A7X9T8P8</accession>
<dbReference type="InterPro" id="IPR016181">
    <property type="entry name" value="Acyl_CoA_acyltransferase"/>
</dbReference>
<comment type="caution">
    <text evidence="4">The sequence shown here is derived from an EMBL/GenBank/DDBJ whole genome shotgun (WGS) entry which is preliminary data.</text>
</comment>
<evidence type="ECO:0000256" key="2">
    <source>
        <dbReference type="ARBA" id="ARBA00023150"/>
    </source>
</evidence>
<dbReference type="EMBL" id="JABAGR010000001">
    <property type="protein sequence ID" value="NMF24931.1"/>
    <property type="molecule type" value="Genomic_DNA"/>
</dbReference>
<dbReference type="RefSeq" id="WP_170103034.1">
    <property type="nucleotide sequence ID" value="NZ_JABAGR010000001.1"/>
</dbReference>
<dbReference type="UniPathway" id="UPA00344"/>
<dbReference type="SUPFAM" id="SSF53218">
    <property type="entry name" value="Molybdenum cofactor biosynthesis proteins"/>
    <property type="match status" value="1"/>
</dbReference>
<dbReference type="SMART" id="SM00852">
    <property type="entry name" value="MoCF_biosynth"/>
    <property type="match status" value="1"/>
</dbReference>
<dbReference type="InterPro" id="IPR008284">
    <property type="entry name" value="MoCF_biosynth_CS"/>
</dbReference>
<dbReference type="CDD" id="cd00886">
    <property type="entry name" value="MogA_MoaB"/>
    <property type="match status" value="1"/>
</dbReference>
<reference evidence="4 5" key="1">
    <citation type="submission" date="2020-04" db="EMBL/GenBank/DDBJ databases">
        <authorList>
            <person name="Hitch T.C.A."/>
            <person name="Wylensek D."/>
            <person name="Clavel T."/>
        </authorList>
    </citation>
    <scope>NUCLEOTIDE SEQUENCE [LARGE SCALE GENOMIC DNA]</scope>
    <source>
        <strain evidence="4 5">105184</strain>
    </source>
</reference>
<organism evidence="4 5">
    <name type="scientific">Parafannyhessea umbonata</name>
    <dbReference type="NCBI Taxonomy" id="604330"/>
    <lineage>
        <taxon>Bacteria</taxon>
        <taxon>Bacillati</taxon>
        <taxon>Actinomycetota</taxon>
        <taxon>Coriobacteriia</taxon>
        <taxon>Coriobacteriales</taxon>
        <taxon>Atopobiaceae</taxon>
        <taxon>Parafannyhessea</taxon>
    </lineage>
</organism>
<keyword evidence="4" id="KW-0808">Transferase</keyword>
<dbReference type="Gene3D" id="3.40.980.10">
    <property type="entry name" value="MoaB/Mog-like domain"/>
    <property type="match status" value="1"/>
</dbReference>
<evidence type="ECO:0000259" key="3">
    <source>
        <dbReference type="PROSITE" id="PS51186"/>
    </source>
</evidence>
<evidence type="ECO:0000313" key="5">
    <source>
        <dbReference type="Proteomes" id="UP000565613"/>
    </source>
</evidence>
<dbReference type="InterPro" id="IPR051920">
    <property type="entry name" value="MPT_Adenylyltrnsfr/MoaC-Rel"/>
</dbReference>
<dbReference type="InterPro" id="IPR001453">
    <property type="entry name" value="MoaB/Mog_dom"/>
</dbReference>
<sequence length="370" mass="37900">MALEVRRATAGDLEPLWGLYAASCARQVPGDMGPDWHMGVYPARSDMEGRLAAGELYVGEQDGALVAGMVVAKGEDPIYARVPWRVPAAPDEVAVLHLLVVDPAARGRGVGGRMVAAAARVARQAGMRALHLDTLETNVGAIALYKGCGLSVACVMPVHYEDIGDASTVLFELALDGGAADDSDGVAGAAGAGGAAKADAACRKGAGHGGEPFSVEVITVSDRSFRGERPDASGPALVELAERHGYRVVATRLVPDERERIEAELRDAAARGVALVLTTGGTGFSPRDVTPEATAAVCERMAPGIPEAMRAASLAITPKACLSREVAGIVGRTLVVNLPGSPKAAVENVSAVIGPIAHGLGILRGEALDG</sequence>
<dbReference type="Pfam" id="PF00583">
    <property type="entry name" value="Acetyltransf_1"/>
    <property type="match status" value="1"/>
</dbReference>
<evidence type="ECO:0000313" key="4">
    <source>
        <dbReference type="EMBL" id="NMF24931.1"/>
    </source>
</evidence>
<dbReference type="PANTHER" id="PTHR43764">
    <property type="entry name" value="MOLYBDENUM COFACTOR BIOSYNTHESIS"/>
    <property type="match status" value="1"/>
</dbReference>
<feature type="domain" description="N-acetyltransferase" evidence="3">
    <location>
        <begin position="3"/>
        <end position="176"/>
    </location>
</feature>
<dbReference type="GO" id="GO:0006777">
    <property type="term" value="P:Mo-molybdopterin cofactor biosynthetic process"/>
    <property type="evidence" value="ECO:0007669"/>
    <property type="project" value="UniProtKB-KW"/>
</dbReference>
<keyword evidence="2" id="KW-0501">Molybdenum cofactor biosynthesis</keyword>
<dbReference type="PROSITE" id="PS01078">
    <property type="entry name" value="MOCF_BIOSYNTHESIS_1"/>
    <property type="match status" value="1"/>
</dbReference>
<dbReference type="Gene3D" id="3.40.630.30">
    <property type="match status" value="1"/>
</dbReference>
<name>A0A7X9T8P8_9ACTN</name>
<dbReference type="Pfam" id="PF00994">
    <property type="entry name" value="MoCF_biosynth"/>
    <property type="match status" value="1"/>
</dbReference>
<dbReference type="NCBIfam" id="TIGR00177">
    <property type="entry name" value="molyb_syn"/>
    <property type="match status" value="1"/>
</dbReference>
<dbReference type="SUPFAM" id="SSF55729">
    <property type="entry name" value="Acyl-CoA N-acyltransferases (Nat)"/>
    <property type="match status" value="1"/>
</dbReference>
<evidence type="ECO:0000256" key="1">
    <source>
        <dbReference type="ARBA" id="ARBA00005046"/>
    </source>
</evidence>
<dbReference type="Proteomes" id="UP000565613">
    <property type="component" value="Unassembled WGS sequence"/>
</dbReference>